<comment type="caution">
    <text evidence="2">The sequence shown here is derived from an EMBL/GenBank/DDBJ whole genome shotgun (WGS) entry which is preliminary data.</text>
</comment>
<dbReference type="EMBL" id="JAPDFL010000002">
    <property type="protein sequence ID" value="MCW1935028.1"/>
    <property type="molecule type" value="Genomic_DNA"/>
</dbReference>
<keyword evidence="3" id="KW-1185">Reference proteome</keyword>
<feature type="chain" id="PRO_5046821558" evidence="1">
    <location>
        <begin position="28"/>
        <end position="204"/>
    </location>
</feature>
<proteinExistence type="predicted"/>
<sequence>MTDAFYMKPQTIFLSVTLCVASVPALAQVTVAAAPEVSALMADCTPTDARGAAIVAGLRARGWVEPEAAERREALTTLAAAHLWSFLPDRPAAVQIELLGQLTDAVERALQDGGAFLTLADERALVLWDIDSLSCLWAGNAHRGYACRATGWHVSGKYRHSHAGAEPERRGRWTKLATPDCGRPAPLAPQPCVRRTEQNWPGRW</sequence>
<keyword evidence="1" id="KW-0732">Signal</keyword>
<gene>
    <name evidence="2" type="ORF">OKW52_22915</name>
</gene>
<protein>
    <submittedName>
        <fullName evidence="2">Uncharacterized protein</fullName>
    </submittedName>
</protein>
<evidence type="ECO:0000313" key="2">
    <source>
        <dbReference type="EMBL" id="MCW1935028.1"/>
    </source>
</evidence>
<dbReference type="Proteomes" id="UP001208938">
    <property type="component" value="Unassembled WGS sequence"/>
</dbReference>
<accession>A0ABT3H5K0</accession>
<organism evidence="2 3">
    <name type="scientific">Pararhodobacter zhoushanensis</name>
    <dbReference type="NCBI Taxonomy" id="2479545"/>
    <lineage>
        <taxon>Bacteria</taxon>
        <taxon>Pseudomonadati</taxon>
        <taxon>Pseudomonadota</taxon>
        <taxon>Alphaproteobacteria</taxon>
        <taxon>Rhodobacterales</taxon>
        <taxon>Paracoccaceae</taxon>
        <taxon>Pararhodobacter</taxon>
    </lineage>
</organism>
<reference evidence="2 3" key="1">
    <citation type="submission" date="2022-10" db="EMBL/GenBank/DDBJ databases">
        <title>Pararhodobacter sp. nov., isolated from marine algae.</title>
        <authorList>
            <person name="Choi B.J."/>
            <person name="Kim J.M."/>
            <person name="Lee J.K."/>
            <person name="Choi D.G."/>
            <person name="Jeon C.O."/>
        </authorList>
    </citation>
    <scope>NUCLEOTIDE SEQUENCE [LARGE SCALE GENOMIC DNA]</scope>
    <source>
        <strain evidence="2 3">ZQ420</strain>
    </source>
</reference>
<name>A0ABT3H5K0_9RHOB</name>
<dbReference type="RefSeq" id="WP_264507913.1">
    <property type="nucleotide sequence ID" value="NZ_JAPDFL010000002.1"/>
</dbReference>
<feature type="signal peptide" evidence="1">
    <location>
        <begin position="1"/>
        <end position="27"/>
    </location>
</feature>
<evidence type="ECO:0000313" key="3">
    <source>
        <dbReference type="Proteomes" id="UP001208938"/>
    </source>
</evidence>
<evidence type="ECO:0000256" key="1">
    <source>
        <dbReference type="SAM" id="SignalP"/>
    </source>
</evidence>